<dbReference type="InterPro" id="IPR050131">
    <property type="entry name" value="Peptidase_S8_subtilisin-like"/>
</dbReference>
<keyword evidence="8" id="KW-0732">Signal</keyword>
<gene>
    <name evidence="10" type="ORF">CUT44_12025</name>
</gene>
<feature type="chain" id="PRO_5014611317" description="Peptidase S8/S53 domain-containing protein" evidence="8">
    <location>
        <begin position="36"/>
        <end position="402"/>
    </location>
</feature>
<organism evidence="10 11">
    <name type="scientific">Streptomyces carminius</name>
    <dbReference type="NCBI Taxonomy" id="2665496"/>
    <lineage>
        <taxon>Bacteria</taxon>
        <taxon>Bacillati</taxon>
        <taxon>Actinomycetota</taxon>
        <taxon>Actinomycetes</taxon>
        <taxon>Kitasatosporales</taxon>
        <taxon>Streptomycetaceae</taxon>
        <taxon>Streptomyces</taxon>
    </lineage>
</organism>
<dbReference type="GO" id="GO:0004252">
    <property type="term" value="F:serine-type endopeptidase activity"/>
    <property type="evidence" value="ECO:0007669"/>
    <property type="project" value="UniProtKB-UniRule"/>
</dbReference>
<reference evidence="10 11" key="1">
    <citation type="submission" date="2017-11" db="EMBL/GenBank/DDBJ databases">
        <title>Streptomyces carmine sp. nov., a novel actinomycete isolated from Sophora alopecuroides in Xinjiang, China.</title>
        <authorList>
            <person name="Wang Y."/>
            <person name="Luo X."/>
            <person name="Wan C."/>
            <person name="Zhang L."/>
        </authorList>
    </citation>
    <scope>NUCLEOTIDE SEQUENCE [LARGE SCALE GENOMIC DNA]</scope>
    <source>
        <strain evidence="10 11">TRM SA0054</strain>
    </source>
</reference>
<sequence>MRTHALSPQRRALNVLALLAAMLVPLGVFSTPAIADIKPNQQWYIDAMGMPEVWKVSKGEGVTVAVIDSGVNPIPGLQNRLLPGKSFLPKGRNAHKDVDGHGTDMAALIAGSGADNSLKGLAPGAKILPLKTGDEISFVTSWNKRVIEAIRYAARSEAKVINISQGMAGLTTEQITELQDAINEASKRGKLIFAASGNDGQHVEEGDYPATLPGVVTVGAANKDGEVADFSNYGPHLALSAPGDPGGTSQAAAIASATAALIWSEHPDWTNHQVLRVMIETAGRKDKSDKPSMYIGYGSVRPAQVLVDGKGDPGPADESPLFSKHFASLEASKSPSPEADDGTGAADAKNSDDASVDSGGEQTAASEENGSSGTPWLAIGIGAAVLVVVAATAGVISVRRRA</sequence>
<keyword evidence="4 5" id="KW-0720">Serine protease</keyword>
<dbReference type="PANTHER" id="PTHR43806">
    <property type="entry name" value="PEPTIDASE S8"/>
    <property type="match status" value="1"/>
</dbReference>
<dbReference type="InterPro" id="IPR015500">
    <property type="entry name" value="Peptidase_S8_subtilisin-rel"/>
</dbReference>
<evidence type="ECO:0000256" key="5">
    <source>
        <dbReference type="PROSITE-ProRule" id="PRU01240"/>
    </source>
</evidence>
<dbReference type="Pfam" id="PF00082">
    <property type="entry name" value="Peptidase_S8"/>
    <property type="match status" value="1"/>
</dbReference>
<keyword evidence="2 5" id="KW-0645">Protease</keyword>
<dbReference type="Proteomes" id="UP000230407">
    <property type="component" value="Unassembled WGS sequence"/>
</dbReference>
<dbReference type="SUPFAM" id="SSF52743">
    <property type="entry name" value="Subtilisin-like"/>
    <property type="match status" value="1"/>
</dbReference>
<dbReference type="PANTHER" id="PTHR43806:SF11">
    <property type="entry name" value="CEREVISIN-RELATED"/>
    <property type="match status" value="1"/>
</dbReference>
<comment type="similarity">
    <text evidence="1 5">Belongs to the peptidase S8 family.</text>
</comment>
<keyword evidence="7" id="KW-1133">Transmembrane helix</keyword>
<feature type="active site" description="Charge relay system" evidence="5">
    <location>
        <position position="249"/>
    </location>
</feature>
<evidence type="ECO:0000256" key="6">
    <source>
        <dbReference type="SAM" id="MobiDB-lite"/>
    </source>
</evidence>
<evidence type="ECO:0000313" key="10">
    <source>
        <dbReference type="EMBL" id="PJE97409.1"/>
    </source>
</evidence>
<feature type="compositionally biased region" description="Polar residues" evidence="6">
    <location>
        <begin position="360"/>
        <end position="373"/>
    </location>
</feature>
<dbReference type="Gene3D" id="3.40.50.200">
    <property type="entry name" value="Peptidase S8/S53 domain"/>
    <property type="match status" value="1"/>
</dbReference>
<evidence type="ECO:0000256" key="1">
    <source>
        <dbReference type="ARBA" id="ARBA00011073"/>
    </source>
</evidence>
<dbReference type="InterPro" id="IPR036852">
    <property type="entry name" value="Peptidase_S8/S53_dom_sf"/>
</dbReference>
<dbReference type="RefSeq" id="WP_100201951.1">
    <property type="nucleotide sequence ID" value="NZ_PGGW01000040.1"/>
</dbReference>
<evidence type="ECO:0000259" key="9">
    <source>
        <dbReference type="Pfam" id="PF00082"/>
    </source>
</evidence>
<feature type="signal peptide" evidence="8">
    <location>
        <begin position="1"/>
        <end position="35"/>
    </location>
</feature>
<evidence type="ECO:0000256" key="4">
    <source>
        <dbReference type="ARBA" id="ARBA00022825"/>
    </source>
</evidence>
<dbReference type="AlphaFoldDB" id="A0A2M8LZP4"/>
<evidence type="ECO:0000313" key="11">
    <source>
        <dbReference type="Proteomes" id="UP000230407"/>
    </source>
</evidence>
<protein>
    <recommendedName>
        <fullName evidence="9">Peptidase S8/S53 domain-containing protein</fullName>
    </recommendedName>
</protein>
<keyword evidence="11" id="KW-1185">Reference proteome</keyword>
<evidence type="ECO:0000256" key="8">
    <source>
        <dbReference type="SAM" id="SignalP"/>
    </source>
</evidence>
<keyword evidence="7" id="KW-0812">Transmembrane</keyword>
<feature type="active site" description="Charge relay system" evidence="5">
    <location>
        <position position="68"/>
    </location>
</feature>
<dbReference type="GO" id="GO:0006508">
    <property type="term" value="P:proteolysis"/>
    <property type="evidence" value="ECO:0007669"/>
    <property type="project" value="UniProtKB-KW"/>
</dbReference>
<dbReference type="EMBL" id="PGGW01000040">
    <property type="protein sequence ID" value="PJE97409.1"/>
    <property type="molecule type" value="Genomic_DNA"/>
</dbReference>
<evidence type="ECO:0000256" key="3">
    <source>
        <dbReference type="ARBA" id="ARBA00022801"/>
    </source>
</evidence>
<accession>A0A2M8LZP4</accession>
<name>A0A2M8LZP4_9ACTN</name>
<dbReference type="InterPro" id="IPR000209">
    <property type="entry name" value="Peptidase_S8/S53_dom"/>
</dbReference>
<feature type="transmembrane region" description="Helical" evidence="7">
    <location>
        <begin position="376"/>
        <end position="398"/>
    </location>
</feature>
<feature type="active site" description="Charge relay system" evidence="5">
    <location>
        <position position="101"/>
    </location>
</feature>
<proteinExistence type="inferred from homology"/>
<feature type="region of interest" description="Disordered" evidence="6">
    <location>
        <begin position="330"/>
        <end position="373"/>
    </location>
</feature>
<comment type="caution">
    <text evidence="10">The sequence shown here is derived from an EMBL/GenBank/DDBJ whole genome shotgun (WGS) entry which is preliminary data.</text>
</comment>
<evidence type="ECO:0000256" key="7">
    <source>
        <dbReference type="SAM" id="Phobius"/>
    </source>
</evidence>
<feature type="domain" description="Peptidase S8/S53" evidence="9">
    <location>
        <begin position="59"/>
        <end position="298"/>
    </location>
</feature>
<dbReference type="PRINTS" id="PR00723">
    <property type="entry name" value="SUBTILISIN"/>
</dbReference>
<keyword evidence="3 5" id="KW-0378">Hydrolase</keyword>
<evidence type="ECO:0000256" key="2">
    <source>
        <dbReference type="ARBA" id="ARBA00022670"/>
    </source>
</evidence>
<dbReference type="PROSITE" id="PS51892">
    <property type="entry name" value="SUBTILASE"/>
    <property type="match status" value="1"/>
</dbReference>
<keyword evidence="7" id="KW-0472">Membrane</keyword>